<evidence type="ECO:0000313" key="3">
    <source>
        <dbReference type="Proteomes" id="UP000036890"/>
    </source>
</evidence>
<comment type="caution">
    <text evidence="2">The sequence shown here is derived from an EMBL/GenBank/DDBJ whole genome shotgun (WGS) entry which is preliminary data.</text>
</comment>
<accession>A0A0L8A4Y5</accession>
<evidence type="ECO:0000313" key="2">
    <source>
        <dbReference type="EMBL" id="KOE97281.1"/>
    </source>
</evidence>
<evidence type="ECO:0000256" key="1">
    <source>
        <dbReference type="SAM" id="MobiDB-lite"/>
    </source>
</evidence>
<sequence>MRGKRMNPRETMARLGPSTVKFDIGRGGGKPDLTNQDIAAALGMVPAGLGRELLEACWWPDGAALRRHKLRDAVIALVTPELQRQQRRLAEARTDLGLAEVCIGWGGAATAEQRANRDAAQQRLGRIKAQCWPISTLESLPTLAAAVISEIAKRPHCAACEGRGQSMVGELLVPCKVCGGSGLGQVSDRRRAAAIGRDEAAYRRTWKPVFEWLLSRMTEAEQEAAWHLCSTLGHAA</sequence>
<dbReference type="Gene3D" id="1.10.274.110">
    <property type="match status" value="1"/>
</dbReference>
<organism evidence="2 3">
    <name type="scientific">Stenotrophomonas geniculata N1</name>
    <dbReference type="NCBI Taxonomy" id="1167641"/>
    <lineage>
        <taxon>Bacteria</taxon>
        <taxon>Pseudomonadati</taxon>
        <taxon>Pseudomonadota</taxon>
        <taxon>Gammaproteobacteria</taxon>
        <taxon>Lysobacterales</taxon>
        <taxon>Lysobacteraceae</taxon>
        <taxon>Stenotrophomonas</taxon>
    </lineage>
</organism>
<proteinExistence type="predicted"/>
<name>A0A0L8A4Y5_9GAMM</name>
<dbReference type="AlphaFoldDB" id="A0A0L8A4Y5"/>
<reference evidence="2 3" key="1">
    <citation type="journal article" date="2012" name="J. Bacteriol.">
        <title>Genome sequence of a novel nicotine-degrading strain, Pseudomonas geniculata N1.</title>
        <authorList>
            <person name="Tang H."/>
            <person name="Yu H."/>
            <person name="Tai C."/>
            <person name="Huang K."/>
            <person name="Liu Y."/>
            <person name="Wang L."/>
            <person name="Yao Y."/>
            <person name="Wu G."/>
            <person name="Xu P."/>
        </authorList>
    </citation>
    <scope>NUCLEOTIDE SEQUENCE [LARGE SCALE GENOMIC DNA]</scope>
    <source>
        <strain evidence="2 3">N1</strain>
    </source>
</reference>
<dbReference type="EMBL" id="AJLO02000047">
    <property type="protein sequence ID" value="KOE97281.1"/>
    <property type="molecule type" value="Genomic_DNA"/>
</dbReference>
<protein>
    <submittedName>
        <fullName evidence="2">Uncharacterized protein</fullName>
    </submittedName>
</protein>
<feature type="region of interest" description="Disordered" evidence="1">
    <location>
        <begin position="1"/>
        <end position="28"/>
    </location>
</feature>
<dbReference type="InterPro" id="IPR038500">
    <property type="entry name" value="Antitermination_sf"/>
</dbReference>
<gene>
    <name evidence="2" type="ORF">W7K_21230</name>
</gene>
<dbReference type="Proteomes" id="UP000036890">
    <property type="component" value="Unassembled WGS sequence"/>
</dbReference>